<sequence>MGESQKWQGILCDISSVRTETCQVVVSTLPNLLHLPHPIIQLSTNNPSKAGLLFIYLIILGLRVGSRSTAKPYAMHFVVNFLEHSSCFITLWLFLFSALTNVVIGIQLSPFTFIFEQMGVLKHVLMQPYVVKKNLQSPILWFFVISV</sequence>
<evidence type="ECO:0000313" key="3">
    <source>
        <dbReference type="Proteomes" id="UP001482620"/>
    </source>
</evidence>
<dbReference type="EMBL" id="JAHRIQ010076706">
    <property type="protein sequence ID" value="MEQ2246230.1"/>
    <property type="molecule type" value="Genomic_DNA"/>
</dbReference>
<dbReference type="Proteomes" id="UP001482620">
    <property type="component" value="Unassembled WGS sequence"/>
</dbReference>
<feature type="transmembrane region" description="Helical" evidence="1">
    <location>
        <begin position="50"/>
        <end position="66"/>
    </location>
</feature>
<reference evidence="2 3" key="1">
    <citation type="submission" date="2021-06" db="EMBL/GenBank/DDBJ databases">
        <authorList>
            <person name="Palmer J.M."/>
        </authorList>
    </citation>
    <scope>NUCLEOTIDE SEQUENCE [LARGE SCALE GENOMIC DNA]</scope>
    <source>
        <strain evidence="3">if_2019</strain>
        <tissue evidence="2">Muscle</tissue>
    </source>
</reference>
<organism evidence="2 3">
    <name type="scientific">Ilyodon furcidens</name>
    <name type="common">goldbreast splitfin</name>
    <dbReference type="NCBI Taxonomy" id="33524"/>
    <lineage>
        <taxon>Eukaryota</taxon>
        <taxon>Metazoa</taxon>
        <taxon>Chordata</taxon>
        <taxon>Craniata</taxon>
        <taxon>Vertebrata</taxon>
        <taxon>Euteleostomi</taxon>
        <taxon>Actinopterygii</taxon>
        <taxon>Neopterygii</taxon>
        <taxon>Teleostei</taxon>
        <taxon>Neoteleostei</taxon>
        <taxon>Acanthomorphata</taxon>
        <taxon>Ovalentaria</taxon>
        <taxon>Atherinomorphae</taxon>
        <taxon>Cyprinodontiformes</taxon>
        <taxon>Goodeidae</taxon>
        <taxon>Ilyodon</taxon>
    </lineage>
</organism>
<accession>A0ABV0UP85</accession>
<keyword evidence="1" id="KW-1133">Transmembrane helix</keyword>
<evidence type="ECO:0000256" key="1">
    <source>
        <dbReference type="SAM" id="Phobius"/>
    </source>
</evidence>
<name>A0ABV0UP85_9TELE</name>
<evidence type="ECO:0000313" key="2">
    <source>
        <dbReference type="EMBL" id="MEQ2246230.1"/>
    </source>
</evidence>
<keyword evidence="1" id="KW-0812">Transmembrane</keyword>
<gene>
    <name evidence="2" type="ORF">ILYODFUR_036149</name>
</gene>
<proteinExistence type="predicted"/>
<keyword evidence="1" id="KW-0472">Membrane</keyword>
<keyword evidence="3" id="KW-1185">Reference proteome</keyword>
<comment type="caution">
    <text evidence="2">The sequence shown here is derived from an EMBL/GenBank/DDBJ whole genome shotgun (WGS) entry which is preliminary data.</text>
</comment>
<feature type="transmembrane region" description="Helical" evidence="1">
    <location>
        <begin position="87"/>
        <end position="108"/>
    </location>
</feature>
<protein>
    <submittedName>
        <fullName evidence="2">Uncharacterized protein</fullName>
    </submittedName>
</protein>